<dbReference type="OrthoDB" id="3787958at2759"/>
<dbReference type="AlphaFoldDB" id="A0A8E2JL64"/>
<gene>
    <name evidence="2" type="ORF">AOQ84DRAFT_383906</name>
</gene>
<feature type="region of interest" description="Disordered" evidence="1">
    <location>
        <begin position="310"/>
        <end position="354"/>
    </location>
</feature>
<dbReference type="Proteomes" id="UP000250140">
    <property type="component" value="Unassembled WGS sequence"/>
</dbReference>
<evidence type="ECO:0000256" key="1">
    <source>
        <dbReference type="SAM" id="MobiDB-lite"/>
    </source>
</evidence>
<dbReference type="EMBL" id="KV751158">
    <property type="protein sequence ID" value="OCL01289.1"/>
    <property type="molecule type" value="Genomic_DNA"/>
</dbReference>
<protein>
    <recommendedName>
        <fullName evidence="4">Fungal N-terminal domain-containing protein</fullName>
    </recommendedName>
</protein>
<feature type="compositionally biased region" description="Basic and acidic residues" evidence="1">
    <location>
        <begin position="316"/>
        <end position="326"/>
    </location>
</feature>
<evidence type="ECO:0000313" key="3">
    <source>
        <dbReference type="Proteomes" id="UP000250140"/>
    </source>
</evidence>
<evidence type="ECO:0008006" key="4">
    <source>
        <dbReference type="Google" id="ProtNLM"/>
    </source>
</evidence>
<keyword evidence="3" id="KW-1185">Reference proteome</keyword>
<evidence type="ECO:0000313" key="2">
    <source>
        <dbReference type="EMBL" id="OCL01289.1"/>
    </source>
</evidence>
<organism evidence="2 3">
    <name type="scientific">Glonium stellatum</name>
    <dbReference type="NCBI Taxonomy" id="574774"/>
    <lineage>
        <taxon>Eukaryota</taxon>
        <taxon>Fungi</taxon>
        <taxon>Dikarya</taxon>
        <taxon>Ascomycota</taxon>
        <taxon>Pezizomycotina</taxon>
        <taxon>Dothideomycetes</taxon>
        <taxon>Pleosporomycetidae</taxon>
        <taxon>Gloniales</taxon>
        <taxon>Gloniaceae</taxon>
        <taxon>Glonium</taxon>
    </lineage>
</organism>
<reference evidence="2 3" key="1">
    <citation type="journal article" date="2016" name="Nat. Commun.">
        <title>Ectomycorrhizal ecology is imprinted in the genome of the dominant symbiotic fungus Cenococcum geophilum.</title>
        <authorList>
            <consortium name="DOE Joint Genome Institute"/>
            <person name="Peter M."/>
            <person name="Kohler A."/>
            <person name="Ohm R.A."/>
            <person name="Kuo A."/>
            <person name="Krutzmann J."/>
            <person name="Morin E."/>
            <person name="Arend M."/>
            <person name="Barry K.W."/>
            <person name="Binder M."/>
            <person name="Choi C."/>
            <person name="Clum A."/>
            <person name="Copeland A."/>
            <person name="Grisel N."/>
            <person name="Haridas S."/>
            <person name="Kipfer T."/>
            <person name="LaButti K."/>
            <person name="Lindquist E."/>
            <person name="Lipzen A."/>
            <person name="Maire R."/>
            <person name="Meier B."/>
            <person name="Mihaltcheva S."/>
            <person name="Molinier V."/>
            <person name="Murat C."/>
            <person name="Poggeler S."/>
            <person name="Quandt C.A."/>
            <person name="Sperisen C."/>
            <person name="Tritt A."/>
            <person name="Tisserant E."/>
            <person name="Crous P.W."/>
            <person name="Henrissat B."/>
            <person name="Nehls U."/>
            <person name="Egli S."/>
            <person name="Spatafora J.W."/>
            <person name="Grigoriev I.V."/>
            <person name="Martin F.M."/>
        </authorList>
    </citation>
    <scope>NUCLEOTIDE SEQUENCE [LARGE SCALE GENOMIC DNA]</scope>
    <source>
        <strain evidence="2 3">CBS 207.34</strain>
    </source>
</reference>
<proteinExistence type="predicted"/>
<sequence length="354" mass="38951">MPDPLSTIGGVAASIQFAEVALKMIHELHDFFHAVQTSRNDAQRHLTILNDTKTALHLVSAFIDECKATATASPKDSLNVLSMTLRGLCNDLKSLRGQIPADIESQLSTKIKWVFNTRTVNDLLQKVEVRKSNLLVILGILGLQSQNEFQCKANEAQNALQRLQLTVDKGTDSFQTINDSILMLTAVARNGHDAQTRTLHDIKDAMTVERTMINSRLDTQVQTLQSIADMIPAERIGLGSTGPLTQPVSSNHVVGGCSEDAIALIVRCELKRVLEPILEDSLSRSKIRNEALAQDLKDIIEDMTLKISRNATSRGRGRETESKMEEPGDTDSSTKPAQKSKLFDRTVISSTDPQ</sequence>
<name>A0A8E2JL64_9PEZI</name>
<accession>A0A8E2JL64</accession>